<comment type="caution">
    <text evidence="1">The sequence shown here is derived from an EMBL/GenBank/DDBJ whole genome shotgun (WGS) entry which is preliminary data.</text>
</comment>
<evidence type="ECO:0000313" key="1">
    <source>
        <dbReference type="EMBL" id="CAL1539995.1"/>
    </source>
</evidence>
<gene>
    <name evidence="1" type="ORF">GSLYS_00013728001</name>
</gene>
<reference evidence="1 2" key="1">
    <citation type="submission" date="2024-04" db="EMBL/GenBank/DDBJ databases">
        <authorList>
            <consortium name="Genoscope - CEA"/>
            <person name="William W."/>
        </authorList>
    </citation>
    <scope>NUCLEOTIDE SEQUENCE [LARGE SCALE GENOMIC DNA]</scope>
</reference>
<evidence type="ECO:0000313" key="2">
    <source>
        <dbReference type="Proteomes" id="UP001497497"/>
    </source>
</evidence>
<protein>
    <submittedName>
        <fullName evidence="1">Uncharacterized protein</fullName>
    </submittedName>
</protein>
<organism evidence="1 2">
    <name type="scientific">Lymnaea stagnalis</name>
    <name type="common">Great pond snail</name>
    <name type="synonym">Helix stagnalis</name>
    <dbReference type="NCBI Taxonomy" id="6523"/>
    <lineage>
        <taxon>Eukaryota</taxon>
        <taxon>Metazoa</taxon>
        <taxon>Spiralia</taxon>
        <taxon>Lophotrochozoa</taxon>
        <taxon>Mollusca</taxon>
        <taxon>Gastropoda</taxon>
        <taxon>Heterobranchia</taxon>
        <taxon>Euthyneura</taxon>
        <taxon>Panpulmonata</taxon>
        <taxon>Hygrophila</taxon>
        <taxon>Lymnaeoidea</taxon>
        <taxon>Lymnaeidae</taxon>
        <taxon>Lymnaea</taxon>
    </lineage>
</organism>
<dbReference type="AlphaFoldDB" id="A0AAV2I2B0"/>
<dbReference type="Proteomes" id="UP001497497">
    <property type="component" value="Unassembled WGS sequence"/>
</dbReference>
<sequence length="54" mass="6254">QDKIKLSLERLKMVEVESSSLMLLSEQRHWYEKCLGEIANQVVQAFLAHKVAIL</sequence>
<dbReference type="EMBL" id="CAXITT010000365">
    <property type="protein sequence ID" value="CAL1539995.1"/>
    <property type="molecule type" value="Genomic_DNA"/>
</dbReference>
<keyword evidence="2" id="KW-1185">Reference proteome</keyword>
<name>A0AAV2I2B0_LYMST</name>
<feature type="non-terminal residue" evidence="1">
    <location>
        <position position="1"/>
    </location>
</feature>
<accession>A0AAV2I2B0</accession>
<proteinExistence type="predicted"/>